<dbReference type="AlphaFoldDB" id="A0A248VLY4"/>
<keyword evidence="2" id="KW-1185">Reference proteome</keyword>
<reference evidence="1 2" key="1">
    <citation type="submission" date="2017-08" db="EMBL/GenBank/DDBJ databases">
        <title>Identification and genetic characteristics of simultaneous BTEX- and naphthalene-degrading Paraburkholderia sp. BN5 isolated from petroleum-contaminated soil.</title>
        <authorList>
            <person name="Lee Y."/>
            <person name="Jeon C.O."/>
        </authorList>
    </citation>
    <scope>NUCLEOTIDE SEQUENCE [LARGE SCALE GENOMIC DNA]</scope>
    <source>
        <strain evidence="1 2">BN5</strain>
    </source>
</reference>
<name>A0A248VLY4_9BURK</name>
<dbReference type="KEGG" id="parb:CJU94_18925"/>
<dbReference type="EMBL" id="CP022989">
    <property type="protein sequence ID" value="ASW00037.1"/>
    <property type="molecule type" value="Genomic_DNA"/>
</dbReference>
<gene>
    <name evidence="1" type="ORF">CJU94_18925</name>
</gene>
<proteinExistence type="predicted"/>
<evidence type="ECO:0000313" key="2">
    <source>
        <dbReference type="Proteomes" id="UP000215158"/>
    </source>
</evidence>
<organism evidence="1 2">
    <name type="scientific">Paraburkholderia aromaticivorans</name>
    <dbReference type="NCBI Taxonomy" id="2026199"/>
    <lineage>
        <taxon>Bacteria</taxon>
        <taxon>Pseudomonadati</taxon>
        <taxon>Pseudomonadota</taxon>
        <taxon>Betaproteobacteria</taxon>
        <taxon>Burkholderiales</taxon>
        <taxon>Burkholderiaceae</taxon>
        <taxon>Paraburkholderia</taxon>
    </lineage>
</organism>
<sequence>MGCERIAIAVKVIQRAKICDCFGEPARQVTLARSPLLHKLHRLFWFIGVRRGQPGRYGIWNKVAVLVRLFVIELDREPHFPIRKLAERFAKLRQDCLLEDLVLGFILDTVLFANILSRQPRFSLQVIDGLFSAGSIRDALDLSEQWRNEPRKEGIVSVGWHAGILAANIWYDQVCTSCRHGDAKNRGGRSADALPP</sequence>
<accession>A0A248VLY4</accession>
<protein>
    <submittedName>
        <fullName evidence="1">Uncharacterized protein</fullName>
    </submittedName>
</protein>
<evidence type="ECO:0000313" key="1">
    <source>
        <dbReference type="EMBL" id="ASW00037.1"/>
    </source>
</evidence>
<dbReference type="Proteomes" id="UP000215158">
    <property type="component" value="Chromosome 1"/>
</dbReference>